<accession>C9REH1</accession>
<evidence type="ECO:0000313" key="1">
    <source>
        <dbReference type="EMBL" id="ACX71973.1"/>
    </source>
</evidence>
<sequence length="854" mass="96761">MKKITIIILMMMLSIAVGEGVSVYKIWSPYDSPNSPIMHVDLSEQVLYIGIVNKDSYEHDVIVEANCDGKTWKTGVISLPPNSHIEKIVEVRVPISDDKEHDVKISLIENGKTIASTTVKVRQYFPIDVKNITCETSYKTGDSEVCYSNWFDITLKSNPTAKSDYIANVWIVAKDGNNILYDGKNDNKTVYIPLGGEVKIPFKIPKIVLDKDRFTIETHVEVMNVSHSVEGIEETTQKRDNNGEIYYEYKSSPKYYYLPVIVKNVELYNKIDENTSKMIRDFYRSAQIEDEDIETALSDPYFQKTTSFPRYYVKDDPILAVLKITLENKYNRDVNADLTVKYKNTTIRRVVGIDKEDEKVIYLPIYVKKGSYPINVSVYPSDLTTLEFNKIYTVNVDPQPISPITVKKIILPKDKNIESLNKLGGCVIIGKTYNMTICLKNIYNKTLLGEVILSDKFGKGVVNYTRKVSFTAPPHKIVNITLPITFHKEVNGDIKIEVKSNNAVKDYITSVHFYAVSPISIVRVYYNNTLLLGRVNIINGSGGVYTNKPVAGFNNTCIVILRNDLNSNITCQVWVEVIDKHGKVRAKSCVKTITLKKDSEGEVSFPIFFNEGFEGYTIVHVIPSYDQHIDLLYTEGYGIHPVEIPQYYEVGRYSAVDILGNEIPTGTHVVTEVIAPITITHLTYDKERSAILAELKNEKFPVNLTVYYWIITKNRSSPMYCVNLYPKSGKEVSIPINLSSGEYNITLYAKVDNFALYNNTPIPVVLKKSIVVNISSKNINKNNENNTKIGTTKRTVEVKSVKLENNINEKQTKKEEKNNTILEKPNTESKKEGSIFDTIGDFFKGIVSIITGFF</sequence>
<dbReference type="OrthoDB" id="65851at2157"/>
<protein>
    <submittedName>
        <fullName evidence="1">Uncharacterized protein</fullName>
    </submittedName>
</protein>
<name>C9REH1_METVM</name>
<keyword evidence="2" id="KW-1185">Reference proteome</keyword>
<dbReference type="STRING" id="579137.Metvu_0104"/>
<reference evidence="1" key="1">
    <citation type="submission" date="2009-10" db="EMBL/GenBank/DDBJ databases">
        <title>Complete sequence of chromosome of Methanocaldococcus vulcanius M7.</title>
        <authorList>
            <consortium name="US DOE Joint Genome Institute"/>
            <person name="Lucas S."/>
            <person name="Copeland A."/>
            <person name="Lapidus A."/>
            <person name="Glavina del Rio T."/>
            <person name="Dalin E."/>
            <person name="Tice H."/>
            <person name="Bruce D."/>
            <person name="Goodwin L."/>
            <person name="Pitluck S."/>
            <person name="Lcollab F.I."/>
            <person name="Brettin T."/>
            <person name="Detter J.C."/>
            <person name="Han C."/>
            <person name="Tapia R."/>
            <person name="Kuske C.R."/>
            <person name="Schmutz J."/>
            <person name="Larimer F."/>
            <person name="Land M."/>
            <person name="Hauser L."/>
            <person name="Kyrpides N."/>
            <person name="Ovchinikova G."/>
            <person name="Sieprawska-Lupa M."/>
            <person name="Whitman W.B."/>
            <person name="Woyke T."/>
        </authorList>
    </citation>
    <scope>NUCLEOTIDE SEQUENCE [LARGE SCALE GENOMIC DNA]</scope>
    <source>
        <strain evidence="1">M7</strain>
    </source>
</reference>
<dbReference type="Proteomes" id="UP000002063">
    <property type="component" value="Chromosome"/>
</dbReference>
<dbReference type="KEGG" id="mvu:Metvu_0104"/>
<evidence type="ECO:0000313" key="2">
    <source>
        <dbReference type="Proteomes" id="UP000002063"/>
    </source>
</evidence>
<proteinExistence type="predicted"/>
<dbReference type="AlphaFoldDB" id="C9REH1"/>
<dbReference type="HOGENOM" id="CLU_015662_0_0_2"/>
<dbReference type="RefSeq" id="WP_012819519.1">
    <property type="nucleotide sequence ID" value="NC_013407.1"/>
</dbReference>
<dbReference type="EMBL" id="CP001787">
    <property type="protein sequence ID" value="ACX71973.1"/>
    <property type="molecule type" value="Genomic_DNA"/>
</dbReference>
<dbReference type="GeneID" id="8512430"/>
<gene>
    <name evidence="1" type="ordered locus">Metvu_0104</name>
</gene>
<organism evidence="1 2">
    <name type="scientific">Methanocaldococcus vulcanius (strain ATCC 700851 / DSM 12094 / M7)</name>
    <name type="common">Methanococcus vulcanius</name>
    <dbReference type="NCBI Taxonomy" id="579137"/>
    <lineage>
        <taxon>Archaea</taxon>
        <taxon>Methanobacteriati</taxon>
        <taxon>Methanobacteriota</taxon>
        <taxon>Methanomada group</taxon>
        <taxon>Methanococci</taxon>
        <taxon>Methanococcales</taxon>
        <taxon>Methanocaldococcaceae</taxon>
        <taxon>Methanocaldococcus</taxon>
    </lineage>
</organism>
<dbReference type="eggNOG" id="arCOG05057">
    <property type="taxonomic scope" value="Archaea"/>
</dbReference>